<evidence type="ECO:0000256" key="1">
    <source>
        <dbReference type="SAM" id="MobiDB-lite"/>
    </source>
</evidence>
<feature type="compositionally biased region" description="Low complexity" evidence="1">
    <location>
        <begin position="110"/>
        <end position="120"/>
    </location>
</feature>
<dbReference type="STRING" id="37927.SA2016_0745"/>
<evidence type="ECO:0000313" key="3">
    <source>
        <dbReference type="Proteomes" id="UP000070134"/>
    </source>
</evidence>
<dbReference type="OrthoDB" id="3700292at2"/>
<keyword evidence="3" id="KW-1185">Reference proteome</keyword>
<dbReference type="RefSeq" id="WP_066495399.1">
    <property type="nucleotide sequence ID" value="NZ_BJMO01000012.1"/>
</dbReference>
<dbReference type="AlphaFoldDB" id="A0A126ZYG0"/>
<sequence length="319" mass="32876">MAQQFQLRGASLEDLTREAAETYGAAARIVRAERVLDGGLGGFLGRRHIEVTVLVPDDDEPVVALAPAVPHALTARTGIAALLEEAETAEDALHTAARPRGGRTPGGPAEGPAHGAPPRAVSTEATDFEALLQRLRREVDAGDVPAPLSAPGDLVLVLGVGGAARAVAQSMAEHAGPADQQGPAEHPRQGARWELYGAGAVVLADRPHLAGRWDAVTARAAAVEAGRAALVACSLGTVADGLPHLEGAAELAADQVWLVVDARHKPEDTADWTDRVRGALPVDALAVLGAGETRTAHTVNRLGLPLGWVDGSPAPRTVL</sequence>
<dbReference type="PATRIC" id="fig|37927.3.peg.765"/>
<dbReference type="Proteomes" id="UP000070134">
    <property type="component" value="Chromosome"/>
</dbReference>
<protein>
    <submittedName>
        <fullName evidence="2">Uncharacterized protein</fullName>
    </submittedName>
</protein>
<name>A0A126ZYG0_9MICC</name>
<gene>
    <name evidence="2" type="ORF">SA2016_0745</name>
</gene>
<feature type="region of interest" description="Disordered" evidence="1">
    <location>
        <begin position="96"/>
        <end position="121"/>
    </location>
</feature>
<proteinExistence type="predicted"/>
<reference evidence="2 3" key="1">
    <citation type="submission" date="2016-02" db="EMBL/GenBank/DDBJ databases">
        <title>Complete genome of Sinomonas atrocyanea KCTC 3377.</title>
        <authorList>
            <person name="Kim K.M."/>
        </authorList>
    </citation>
    <scope>NUCLEOTIDE SEQUENCE [LARGE SCALE GENOMIC DNA]</scope>
    <source>
        <strain evidence="2 3">KCTC 3377</strain>
    </source>
</reference>
<dbReference type="KEGG" id="satk:SA2016_0745"/>
<evidence type="ECO:0000313" key="2">
    <source>
        <dbReference type="EMBL" id="AMM31435.1"/>
    </source>
</evidence>
<accession>A0A126ZYG0</accession>
<organism evidence="2 3">
    <name type="scientific">Sinomonas atrocyanea</name>
    <dbReference type="NCBI Taxonomy" id="37927"/>
    <lineage>
        <taxon>Bacteria</taxon>
        <taxon>Bacillati</taxon>
        <taxon>Actinomycetota</taxon>
        <taxon>Actinomycetes</taxon>
        <taxon>Micrococcales</taxon>
        <taxon>Micrococcaceae</taxon>
        <taxon>Sinomonas</taxon>
    </lineage>
</organism>
<dbReference type="EMBL" id="CP014518">
    <property type="protein sequence ID" value="AMM31435.1"/>
    <property type="molecule type" value="Genomic_DNA"/>
</dbReference>